<dbReference type="EMBL" id="CP016171">
    <property type="protein sequence ID" value="ANN73710.1"/>
    <property type="molecule type" value="Genomic_DNA"/>
</dbReference>
<evidence type="ECO:0000313" key="3">
    <source>
        <dbReference type="Proteomes" id="UP000091897"/>
    </source>
</evidence>
<evidence type="ECO:0008006" key="5">
    <source>
        <dbReference type="Google" id="ProtNLM"/>
    </source>
</evidence>
<accession>A0A193G1I7</accession>
<evidence type="ECO:0000313" key="2">
    <source>
        <dbReference type="EMBL" id="ANN73710.1"/>
    </source>
</evidence>
<dbReference type="Proteomes" id="UP000092213">
    <property type="component" value="Chromosome"/>
</dbReference>
<reference evidence="3 4" key="1">
    <citation type="submission" date="2016-06" db="EMBL/GenBank/DDBJ databases">
        <title>Complete genome sequences of Bordetella bronchialis and Bordetella flabilis.</title>
        <authorList>
            <person name="LiPuma J.J."/>
            <person name="Spilker T."/>
        </authorList>
    </citation>
    <scope>NUCLEOTIDE SEQUENCE [LARGE SCALE GENOMIC DNA]</scope>
    <source>
        <strain evidence="2 4">AU17976</strain>
        <strain evidence="1 3">AU3182</strain>
    </source>
</reference>
<dbReference type="KEGG" id="bbro:BAU06_21680"/>
<dbReference type="RefSeq" id="WP_066355397.1">
    <property type="nucleotide sequence ID" value="NZ_CBCSFJ010000011.1"/>
</dbReference>
<dbReference type="OrthoDB" id="6119047at2"/>
<dbReference type="Pfam" id="PF12059">
    <property type="entry name" value="DUF3540"/>
    <property type="match status" value="1"/>
</dbReference>
<dbReference type="InterPro" id="IPR021927">
    <property type="entry name" value="DUF3540"/>
</dbReference>
<dbReference type="STRING" id="463025.BAU08_22215"/>
<gene>
    <name evidence="1" type="ORF">BAU06_21680</name>
    <name evidence="2" type="ORF">BAU08_22215</name>
</gene>
<sequence>MNTAAARRYPAYDPVHLLGRVVARGDDGRYRVDCDGRPWTARRAASCLLAPEVGDEVLISGPDAARVYLIAVIAQADPGRARLELAGGAALEAADGDLALQSARAIHLRGGSAVRVDTGELELRARDARCVADRIRYVAAELQATVGTTRLVGKSYEAVLDRMTLMSRISFRTVEEIEQVRAGTLDYQAEQAARVHASYTLVTGGELVKVDAKQIHMG</sequence>
<proteinExistence type="predicted"/>
<keyword evidence="3" id="KW-1185">Reference proteome</keyword>
<dbReference type="AlphaFoldDB" id="A0A193G1I7"/>
<protein>
    <recommendedName>
        <fullName evidence="5">DUF3540 domain-containing protein</fullName>
    </recommendedName>
</protein>
<organism evidence="2 4">
    <name type="scientific">Bordetella bronchialis</name>
    <dbReference type="NCBI Taxonomy" id="463025"/>
    <lineage>
        <taxon>Bacteria</taxon>
        <taxon>Pseudomonadati</taxon>
        <taxon>Pseudomonadota</taxon>
        <taxon>Betaproteobacteria</taxon>
        <taxon>Burkholderiales</taxon>
        <taxon>Alcaligenaceae</taxon>
        <taxon>Bordetella</taxon>
    </lineage>
</organism>
<name>A0A193G1I7_9BORD</name>
<dbReference type="EMBL" id="CP016170">
    <property type="protein sequence ID" value="ANN68569.1"/>
    <property type="molecule type" value="Genomic_DNA"/>
</dbReference>
<evidence type="ECO:0000313" key="4">
    <source>
        <dbReference type="Proteomes" id="UP000092213"/>
    </source>
</evidence>
<dbReference type="Proteomes" id="UP000091897">
    <property type="component" value="Chromosome"/>
</dbReference>
<evidence type="ECO:0000313" key="1">
    <source>
        <dbReference type="EMBL" id="ANN68569.1"/>
    </source>
</evidence>